<feature type="transmembrane region" description="Helical" evidence="6">
    <location>
        <begin position="121"/>
        <end position="148"/>
    </location>
</feature>
<dbReference type="RefSeq" id="WP_377457411.1">
    <property type="nucleotide sequence ID" value="NZ_JBHLUB010000001.1"/>
</dbReference>
<feature type="transmembrane region" description="Helical" evidence="6">
    <location>
        <begin position="76"/>
        <end position="100"/>
    </location>
</feature>
<comment type="caution">
    <text evidence="8">The sequence shown here is derived from an EMBL/GenBank/DDBJ whole genome shotgun (WGS) entry which is preliminary data.</text>
</comment>
<evidence type="ECO:0000313" key="8">
    <source>
        <dbReference type="EMBL" id="MFC0580961.1"/>
    </source>
</evidence>
<feature type="transmembrane region" description="Helical" evidence="6">
    <location>
        <begin position="46"/>
        <end position="64"/>
    </location>
</feature>
<evidence type="ECO:0000256" key="5">
    <source>
        <dbReference type="ARBA" id="ARBA00023251"/>
    </source>
</evidence>
<proteinExistence type="predicted"/>
<accession>A0ABV6P748</accession>
<keyword evidence="2 6" id="KW-0812">Transmembrane</keyword>
<reference evidence="8 9" key="1">
    <citation type="submission" date="2024-09" db="EMBL/GenBank/DDBJ databases">
        <authorList>
            <person name="Sun Q."/>
            <person name="Mori K."/>
        </authorList>
    </citation>
    <scope>NUCLEOTIDE SEQUENCE [LARGE SCALE GENOMIC DNA]</scope>
    <source>
        <strain evidence="8 9">NCAIM B.02604</strain>
    </source>
</reference>
<evidence type="ECO:0000256" key="2">
    <source>
        <dbReference type="ARBA" id="ARBA00022692"/>
    </source>
</evidence>
<organism evidence="8 9">
    <name type="scientific">Micrococcoides hystricis</name>
    <dbReference type="NCBI Taxonomy" id="1572761"/>
    <lineage>
        <taxon>Bacteria</taxon>
        <taxon>Bacillati</taxon>
        <taxon>Actinomycetota</taxon>
        <taxon>Actinomycetes</taxon>
        <taxon>Micrococcales</taxon>
        <taxon>Micrococcaceae</taxon>
        <taxon>Micrococcoides</taxon>
    </lineage>
</organism>
<feature type="transmembrane region" description="Helical" evidence="6">
    <location>
        <begin position="184"/>
        <end position="206"/>
    </location>
</feature>
<evidence type="ECO:0000256" key="3">
    <source>
        <dbReference type="ARBA" id="ARBA00022989"/>
    </source>
</evidence>
<evidence type="ECO:0000256" key="4">
    <source>
        <dbReference type="ARBA" id="ARBA00023136"/>
    </source>
</evidence>
<protein>
    <submittedName>
        <fullName evidence="8">ABC transporter permease</fullName>
    </submittedName>
</protein>
<evidence type="ECO:0000256" key="6">
    <source>
        <dbReference type="SAM" id="Phobius"/>
    </source>
</evidence>
<dbReference type="PIRSF" id="PIRSF006648">
    <property type="entry name" value="DrrB"/>
    <property type="match status" value="1"/>
</dbReference>
<feature type="domain" description="ABC-2 type transporter transmembrane" evidence="7">
    <location>
        <begin position="20"/>
        <end position="257"/>
    </location>
</feature>
<keyword evidence="3 6" id="KW-1133">Transmembrane helix</keyword>
<evidence type="ECO:0000256" key="1">
    <source>
        <dbReference type="ARBA" id="ARBA00004141"/>
    </source>
</evidence>
<feature type="transmembrane region" description="Helical" evidence="6">
    <location>
        <begin position="154"/>
        <end position="177"/>
    </location>
</feature>
<dbReference type="InterPro" id="IPR051784">
    <property type="entry name" value="Nod_factor_ABC_transporter"/>
</dbReference>
<dbReference type="Pfam" id="PF12698">
    <property type="entry name" value="ABC2_membrane_3"/>
    <property type="match status" value="1"/>
</dbReference>
<dbReference type="PANTHER" id="PTHR43229">
    <property type="entry name" value="NODULATION PROTEIN J"/>
    <property type="match status" value="1"/>
</dbReference>
<dbReference type="EMBL" id="JBHLUB010000001">
    <property type="protein sequence ID" value="MFC0580961.1"/>
    <property type="molecule type" value="Genomic_DNA"/>
</dbReference>
<keyword evidence="5" id="KW-0046">Antibiotic resistance</keyword>
<gene>
    <name evidence="8" type="ORF">ACFFFR_00975</name>
</gene>
<keyword evidence="9" id="KW-1185">Reference proteome</keyword>
<keyword evidence="4 6" id="KW-0472">Membrane</keyword>
<dbReference type="Proteomes" id="UP001589862">
    <property type="component" value="Unassembled WGS sequence"/>
</dbReference>
<dbReference type="PANTHER" id="PTHR43229:SF2">
    <property type="entry name" value="NODULATION PROTEIN J"/>
    <property type="match status" value="1"/>
</dbReference>
<comment type="subcellular location">
    <subcellularLocation>
        <location evidence="1">Membrane</location>
        <topology evidence="1">Multi-pass membrane protein</topology>
    </subcellularLocation>
</comment>
<evidence type="ECO:0000259" key="7">
    <source>
        <dbReference type="Pfam" id="PF12698"/>
    </source>
</evidence>
<sequence length="263" mass="27899">MNSLQSTKTWSPVQQRPAGHSVSLAQRVFRQGLYETVNMLRNGEQLLVSIIIPVMVLIGVHTAGLLDTEEHSTLQILTPGVLAIAVMSSAFTSQGIGTAFDRRYGVLRFLSTTPIGNTGLIFGKAIAVMLILLIQLVVLLTVAFVLGYRPELGGILPGLVFLLIGAVAFTSLGLLVAGTLRPEATLAITNLLWILLGAAGGSVFPLSQTGFLTPLLQWLPSAALGDGLRAALMDGQWALLPLLILSAWAAGATALTVKFFSWK</sequence>
<feature type="transmembrane region" description="Helical" evidence="6">
    <location>
        <begin position="237"/>
        <end position="260"/>
    </location>
</feature>
<evidence type="ECO:0000313" key="9">
    <source>
        <dbReference type="Proteomes" id="UP001589862"/>
    </source>
</evidence>
<dbReference type="InterPro" id="IPR013525">
    <property type="entry name" value="ABC2_TM"/>
</dbReference>
<name>A0ABV6P748_9MICC</name>
<dbReference type="InterPro" id="IPR000412">
    <property type="entry name" value="ABC_2_transport"/>
</dbReference>